<evidence type="ECO:0000256" key="6">
    <source>
        <dbReference type="SAM" id="Phobius"/>
    </source>
</evidence>
<evidence type="ECO:0000313" key="8">
    <source>
        <dbReference type="EMBL" id="MFC7327449.1"/>
    </source>
</evidence>
<comment type="subcellular location">
    <subcellularLocation>
        <location evidence="1">Cell membrane</location>
        <topology evidence="1">Multi-pass membrane protein</topology>
    </subcellularLocation>
</comment>
<dbReference type="Gene3D" id="1.20.1250.20">
    <property type="entry name" value="MFS general substrate transporter like domains"/>
    <property type="match status" value="2"/>
</dbReference>
<dbReference type="InterPro" id="IPR011701">
    <property type="entry name" value="MFS"/>
</dbReference>
<dbReference type="PANTHER" id="PTHR23528:SF1">
    <property type="entry name" value="MAJOR FACILITATOR SUPERFAMILY (MFS) PROFILE DOMAIN-CONTAINING PROTEIN"/>
    <property type="match status" value="1"/>
</dbReference>
<keyword evidence="2 6" id="KW-0812">Transmembrane</keyword>
<keyword evidence="9" id="KW-1185">Reference proteome</keyword>
<comment type="caution">
    <text evidence="8">The sequence shown here is derived from an EMBL/GenBank/DDBJ whole genome shotgun (WGS) entry which is preliminary data.</text>
</comment>
<name>A0ABW2KBN0_9ACTN</name>
<feature type="transmembrane region" description="Helical" evidence="6">
    <location>
        <begin position="375"/>
        <end position="397"/>
    </location>
</feature>
<feature type="transmembrane region" description="Helical" evidence="6">
    <location>
        <begin position="128"/>
        <end position="150"/>
    </location>
</feature>
<dbReference type="PANTHER" id="PTHR23528">
    <property type="match status" value="1"/>
</dbReference>
<feature type="transmembrane region" description="Helical" evidence="6">
    <location>
        <begin position="246"/>
        <end position="266"/>
    </location>
</feature>
<dbReference type="Pfam" id="PF07690">
    <property type="entry name" value="MFS_1"/>
    <property type="match status" value="1"/>
</dbReference>
<feature type="transmembrane region" description="Helical" evidence="6">
    <location>
        <begin position="337"/>
        <end position="363"/>
    </location>
</feature>
<evidence type="ECO:0000256" key="1">
    <source>
        <dbReference type="ARBA" id="ARBA00004651"/>
    </source>
</evidence>
<dbReference type="InterPro" id="IPR036259">
    <property type="entry name" value="MFS_trans_sf"/>
</dbReference>
<evidence type="ECO:0000256" key="2">
    <source>
        <dbReference type="ARBA" id="ARBA00022692"/>
    </source>
</evidence>
<gene>
    <name evidence="8" type="ORF">ACFQRF_06810</name>
</gene>
<organism evidence="8 9">
    <name type="scientific">Marinactinospora rubrisoli</name>
    <dbReference type="NCBI Taxonomy" id="2715399"/>
    <lineage>
        <taxon>Bacteria</taxon>
        <taxon>Bacillati</taxon>
        <taxon>Actinomycetota</taxon>
        <taxon>Actinomycetes</taxon>
        <taxon>Streptosporangiales</taxon>
        <taxon>Nocardiopsidaceae</taxon>
        <taxon>Marinactinospora</taxon>
    </lineage>
</organism>
<evidence type="ECO:0000256" key="4">
    <source>
        <dbReference type="ARBA" id="ARBA00023136"/>
    </source>
</evidence>
<feature type="transmembrane region" description="Helical" evidence="6">
    <location>
        <begin position="104"/>
        <end position="122"/>
    </location>
</feature>
<protein>
    <submittedName>
        <fullName evidence="8">MFS transporter</fullName>
    </submittedName>
</protein>
<evidence type="ECO:0000259" key="7">
    <source>
        <dbReference type="PROSITE" id="PS50850"/>
    </source>
</evidence>
<reference evidence="9" key="1">
    <citation type="journal article" date="2019" name="Int. J. Syst. Evol. Microbiol.">
        <title>The Global Catalogue of Microorganisms (GCM) 10K type strain sequencing project: providing services to taxonomists for standard genome sequencing and annotation.</title>
        <authorList>
            <consortium name="The Broad Institute Genomics Platform"/>
            <consortium name="The Broad Institute Genome Sequencing Center for Infectious Disease"/>
            <person name="Wu L."/>
            <person name="Ma J."/>
        </authorList>
    </citation>
    <scope>NUCLEOTIDE SEQUENCE [LARGE SCALE GENOMIC DNA]</scope>
    <source>
        <strain evidence="9">CGMCC 4.7382</strain>
    </source>
</reference>
<dbReference type="EMBL" id="JBHTBH010000002">
    <property type="protein sequence ID" value="MFC7327449.1"/>
    <property type="molecule type" value="Genomic_DNA"/>
</dbReference>
<feature type="compositionally biased region" description="Pro residues" evidence="5">
    <location>
        <begin position="9"/>
        <end position="23"/>
    </location>
</feature>
<dbReference type="PROSITE" id="PS50850">
    <property type="entry name" value="MFS"/>
    <property type="match status" value="1"/>
</dbReference>
<feature type="transmembrane region" description="Helical" evidence="6">
    <location>
        <begin position="65"/>
        <end position="83"/>
    </location>
</feature>
<feature type="transmembrane region" description="Helical" evidence="6">
    <location>
        <begin position="312"/>
        <end position="331"/>
    </location>
</feature>
<feature type="region of interest" description="Disordered" evidence="5">
    <location>
        <begin position="1"/>
        <end position="24"/>
    </location>
</feature>
<dbReference type="InterPro" id="IPR020846">
    <property type="entry name" value="MFS_dom"/>
</dbReference>
<feature type="transmembrane region" description="Helical" evidence="6">
    <location>
        <begin position="29"/>
        <end position="53"/>
    </location>
</feature>
<dbReference type="Proteomes" id="UP001596540">
    <property type="component" value="Unassembled WGS sequence"/>
</dbReference>
<dbReference type="RefSeq" id="WP_379869752.1">
    <property type="nucleotide sequence ID" value="NZ_JBHTBH010000002.1"/>
</dbReference>
<feature type="transmembrane region" description="Helical" evidence="6">
    <location>
        <begin position="278"/>
        <end position="300"/>
    </location>
</feature>
<feature type="transmembrane region" description="Helical" evidence="6">
    <location>
        <begin position="403"/>
        <end position="424"/>
    </location>
</feature>
<dbReference type="SUPFAM" id="SSF103473">
    <property type="entry name" value="MFS general substrate transporter"/>
    <property type="match status" value="1"/>
</dbReference>
<evidence type="ECO:0000256" key="3">
    <source>
        <dbReference type="ARBA" id="ARBA00022989"/>
    </source>
</evidence>
<evidence type="ECO:0000256" key="5">
    <source>
        <dbReference type="SAM" id="MobiDB-lite"/>
    </source>
</evidence>
<proteinExistence type="predicted"/>
<dbReference type="InterPro" id="IPR005829">
    <property type="entry name" value="Sugar_transporter_CS"/>
</dbReference>
<sequence length="428" mass="44555">MGTTTPDADPLPEPDSLIPPPTEKAPSRVVATMALAQLGLFLALLTPVFASLALKVQSLVGEDDAVAALGVVSSLGAVAAFVANPVFGRISDRTTGRFGRRRPWLVIGAVGLTVCLAVIATAQSVAVIAVAWFLGQLLANAALAAFVATLADQVPMFQRGRISGLLGVAQNLAILGAAYAAQFLGTQMLPLFLVPGVAGLALVLLYVLVLPDRPLPRRPPSEGGLGTVLRTFWVDPRRHPDFAYAWASRFLVTLASFMFTTYRLFYLQHELSLDVATATAVMATGVLIYTVVLIVSAQVAGWLSDKLGRRKVFVASSTLVFGVGMVALTQADSVTGFYLAEIILGLGYGIYVGVDLALVVDVLPNPDDSAKDLGVFNIANAGPQALAPAFGAALVGTAGGHNYGLLLGVAAAICVLGALVVLPIKKVR</sequence>
<accession>A0ABW2KBN0</accession>
<evidence type="ECO:0000313" key="9">
    <source>
        <dbReference type="Proteomes" id="UP001596540"/>
    </source>
</evidence>
<keyword evidence="3 6" id="KW-1133">Transmembrane helix</keyword>
<feature type="domain" description="Major facilitator superfamily (MFS) profile" evidence="7">
    <location>
        <begin position="32"/>
        <end position="428"/>
    </location>
</feature>
<feature type="transmembrane region" description="Helical" evidence="6">
    <location>
        <begin position="162"/>
        <end position="182"/>
    </location>
</feature>
<dbReference type="PROSITE" id="PS00216">
    <property type="entry name" value="SUGAR_TRANSPORT_1"/>
    <property type="match status" value="1"/>
</dbReference>
<keyword evidence="4 6" id="KW-0472">Membrane</keyword>
<feature type="transmembrane region" description="Helical" evidence="6">
    <location>
        <begin position="188"/>
        <end position="209"/>
    </location>
</feature>